<accession>A0A1Y2AWD4</accession>
<evidence type="ECO:0000313" key="1">
    <source>
        <dbReference type="EMBL" id="ORY26547.1"/>
    </source>
</evidence>
<evidence type="ECO:0000313" key="2">
    <source>
        <dbReference type="Proteomes" id="UP000193920"/>
    </source>
</evidence>
<comment type="caution">
    <text evidence="1">The sequence shown here is derived from an EMBL/GenBank/DDBJ whole genome shotgun (WGS) entry which is preliminary data.</text>
</comment>
<dbReference type="OrthoDB" id="2141437at2759"/>
<dbReference type="Proteomes" id="UP000193920">
    <property type="component" value="Unassembled WGS sequence"/>
</dbReference>
<keyword evidence="2" id="KW-1185">Reference proteome</keyword>
<reference evidence="1 2" key="1">
    <citation type="submission" date="2016-08" db="EMBL/GenBank/DDBJ databases">
        <title>A Parts List for Fungal Cellulosomes Revealed by Comparative Genomics.</title>
        <authorList>
            <consortium name="DOE Joint Genome Institute"/>
            <person name="Haitjema C.H."/>
            <person name="Gilmore S.P."/>
            <person name="Henske J.K."/>
            <person name="Solomon K.V."/>
            <person name="De Groot R."/>
            <person name="Kuo A."/>
            <person name="Mondo S.J."/>
            <person name="Salamov A.A."/>
            <person name="Labutti K."/>
            <person name="Zhao Z."/>
            <person name="Chiniquy J."/>
            <person name="Barry K."/>
            <person name="Brewer H.M."/>
            <person name="Purvine S.O."/>
            <person name="Wright A.T."/>
            <person name="Boxma B."/>
            <person name="Van Alen T."/>
            <person name="Hackstein J.H."/>
            <person name="Baker S.E."/>
            <person name="Grigoriev I.V."/>
            <person name="O'Malley M.A."/>
        </authorList>
    </citation>
    <scope>NUCLEOTIDE SEQUENCE [LARGE SCALE GENOMIC DNA]</scope>
    <source>
        <strain evidence="1 2">G1</strain>
    </source>
</reference>
<protein>
    <submittedName>
        <fullName evidence="1">Uncharacterized protein</fullName>
    </submittedName>
</protein>
<proteinExistence type="predicted"/>
<sequence>MTDIEYSSGPDKVPLHFYISQNSTTHNNYQRVFEREKPKCPCRKYYHGDDCTNYQNYKTSTEGKSQGLLYDLLKNAQKKEVKTGYSNNKNPYVVYDKNIDENDKFRDDFHWLTTYNDKYRNPTYKNKQSNINTVEEDGYTRGIKYIWDPSLHKKEDNITITQKDYGPKKINSTLYPSDKVFEMNSGYNSNSFKVHSYKDLANYQGDGYNDIDRGKKIDWIYNRNVFPSFIEDDGFTRIGAVKKNLDIAPKFEEVKKSDYINLPDVKKTEQKLFQPFKTITQSDYTFSPMNVYERLKMNVTKNRKINEGIYSESYTPIKSDPQDFISETMDKFRDNNESKKTKEQLKNPIKCDYMNEDGYTKGNRNSKNFIEYKENNQCSKDGSTSNICECRFQSRLYRRRHNMDRYLSADNLPINPQNVEPDRKLYDYLKMTKNNSKQ</sequence>
<dbReference type="EMBL" id="MCOG01000201">
    <property type="protein sequence ID" value="ORY26547.1"/>
    <property type="molecule type" value="Genomic_DNA"/>
</dbReference>
<gene>
    <name evidence="1" type="ORF">LY90DRAFT_674561</name>
</gene>
<organism evidence="1 2">
    <name type="scientific">Neocallimastix californiae</name>
    <dbReference type="NCBI Taxonomy" id="1754190"/>
    <lineage>
        <taxon>Eukaryota</taxon>
        <taxon>Fungi</taxon>
        <taxon>Fungi incertae sedis</taxon>
        <taxon>Chytridiomycota</taxon>
        <taxon>Chytridiomycota incertae sedis</taxon>
        <taxon>Neocallimastigomycetes</taxon>
        <taxon>Neocallimastigales</taxon>
        <taxon>Neocallimastigaceae</taxon>
        <taxon>Neocallimastix</taxon>
    </lineage>
</organism>
<dbReference type="AlphaFoldDB" id="A0A1Y2AWD4"/>
<name>A0A1Y2AWD4_9FUNG</name>